<accession>N0E2Q8</accession>
<dbReference type="STRING" id="1193181.BN10_1390006"/>
<name>N0E2Q8_9MICO</name>
<dbReference type="Gene3D" id="3.40.1620.10">
    <property type="entry name" value="YefM-like domain"/>
    <property type="match status" value="1"/>
</dbReference>
<keyword evidence="3" id="KW-1185">Reference proteome</keyword>
<gene>
    <name evidence="2" type="ORF">BN10_1390006</name>
</gene>
<comment type="similarity">
    <text evidence="1">Belongs to the phD/YefM antitoxin family.</text>
</comment>
<proteinExistence type="inferred from homology"/>
<evidence type="ECO:0000313" key="3">
    <source>
        <dbReference type="Proteomes" id="UP000013167"/>
    </source>
</evidence>
<dbReference type="eggNOG" id="ENOG5032EPH">
    <property type="taxonomic scope" value="Bacteria"/>
</dbReference>
<dbReference type="EMBL" id="CAIZ01000045">
    <property type="protein sequence ID" value="CCH69174.1"/>
    <property type="molecule type" value="Genomic_DNA"/>
</dbReference>
<organism evidence="2 3">
    <name type="scientific">Phycicoccus elongatus Lp2</name>
    <dbReference type="NCBI Taxonomy" id="1193181"/>
    <lineage>
        <taxon>Bacteria</taxon>
        <taxon>Bacillati</taxon>
        <taxon>Actinomycetota</taxon>
        <taxon>Actinomycetes</taxon>
        <taxon>Micrococcales</taxon>
        <taxon>Intrasporangiaceae</taxon>
        <taxon>Phycicoccus</taxon>
    </lineage>
</organism>
<dbReference type="NCBIfam" id="TIGR01552">
    <property type="entry name" value="phd_fam"/>
    <property type="match status" value="1"/>
</dbReference>
<dbReference type="InterPro" id="IPR036165">
    <property type="entry name" value="YefM-like_sf"/>
</dbReference>
<dbReference type="SUPFAM" id="SSF143120">
    <property type="entry name" value="YefM-like"/>
    <property type="match status" value="1"/>
</dbReference>
<comment type="caution">
    <text evidence="2">The sequence shown here is derived from an EMBL/GenBank/DDBJ whole genome shotgun (WGS) entry which is preliminary data.</text>
</comment>
<dbReference type="AlphaFoldDB" id="N0E2Q8"/>
<protein>
    <submittedName>
        <fullName evidence="2">Prevent-host-death family protein</fullName>
    </submittedName>
</protein>
<dbReference type="Proteomes" id="UP000013167">
    <property type="component" value="Unassembled WGS sequence"/>
</dbReference>
<evidence type="ECO:0000313" key="2">
    <source>
        <dbReference type="EMBL" id="CCH69174.1"/>
    </source>
</evidence>
<evidence type="ECO:0000256" key="1">
    <source>
        <dbReference type="ARBA" id="ARBA00009981"/>
    </source>
</evidence>
<dbReference type="HOGENOM" id="CLU_163140_2_1_11"/>
<sequence length="101" mass="11085">MCYFAAMSDEIGIRELHQEASVHLRAVADGAEFTITDRGRPVARLIPISPLEGHLSQQISDHGLRAPARPRRSFASIQRLGGPGLSELVEADREERRVLGA</sequence>
<reference evidence="2 3" key="1">
    <citation type="journal article" date="2013" name="ISME J.">
        <title>A metabolic model for members of the genus Tetrasphaera involved in enhanced biological phosphorus removal.</title>
        <authorList>
            <person name="Kristiansen R."/>
            <person name="Nguyen H.T.T."/>
            <person name="Saunders A.M."/>
            <person name="Nielsen J.L."/>
            <person name="Wimmer R."/>
            <person name="Le V.Q."/>
            <person name="McIlroy S.J."/>
            <person name="Petrovski S."/>
            <person name="Seviour R.J."/>
            <person name="Calteau A."/>
            <person name="Nielsen K.L."/>
            <person name="Nielsen P.H."/>
        </authorList>
    </citation>
    <scope>NUCLEOTIDE SEQUENCE [LARGE SCALE GENOMIC DNA]</scope>
    <source>
        <strain evidence="2 3">Lp2</strain>
    </source>
</reference>